<accession>A0ABT4BTY9</accession>
<reference evidence="1 2" key="1">
    <citation type="submission" date="2022-11" db="EMBL/GenBank/DDBJ databases">
        <authorList>
            <person name="Caiyu Z."/>
        </authorList>
    </citation>
    <scope>NUCLEOTIDE SEQUENCE [LARGE SCALE GENOMIC DNA]</scope>
    <source>
        <strain evidence="1 2">YR-4</strain>
    </source>
</reference>
<organism evidence="1 2">
    <name type="scientific">Caproiciproducens galactitolivorans</name>
    <dbReference type="NCBI Taxonomy" id="642589"/>
    <lineage>
        <taxon>Bacteria</taxon>
        <taxon>Bacillati</taxon>
        <taxon>Bacillota</taxon>
        <taxon>Clostridia</taxon>
        <taxon>Eubacteriales</taxon>
        <taxon>Acutalibacteraceae</taxon>
        <taxon>Caproiciproducens</taxon>
    </lineage>
</organism>
<protein>
    <recommendedName>
        <fullName evidence="3">DUF4116 domain-containing protein</fullName>
    </recommendedName>
</protein>
<comment type="caution">
    <text evidence="1">The sequence shown here is derived from an EMBL/GenBank/DDBJ whole genome shotgun (WGS) entry which is preliminary data.</text>
</comment>
<dbReference type="RefSeq" id="WP_268057556.1">
    <property type="nucleotide sequence ID" value="NZ_JAPOHA010000003.1"/>
</dbReference>
<evidence type="ECO:0000313" key="1">
    <source>
        <dbReference type="EMBL" id="MCY1713543.1"/>
    </source>
</evidence>
<keyword evidence="2" id="KW-1185">Reference proteome</keyword>
<gene>
    <name evidence="1" type="ORF">OUY18_04640</name>
</gene>
<dbReference type="EMBL" id="JAPOHA010000003">
    <property type="protein sequence ID" value="MCY1713543.1"/>
    <property type="molecule type" value="Genomic_DNA"/>
</dbReference>
<evidence type="ECO:0000313" key="2">
    <source>
        <dbReference type="Proteomes" id="UP001082703"/>
    </source>
</evidence>
<evidence type="ECO:0008006" key="3">
    <source>
        <dbReference type="Google" id="ProtNLM"/>
    </source>
</evidence>
<dbReference type="Proteomes" id="UP001082703">
    <property type="component" value="Unassembled WGS sequence"/>
</dbReference>
<sequence length="331" mass="38021">MNAENSANQLERIRQAQGIEACRRQFLMMEKGKPKSTVRILNDAGLRFATLFVLRPDIVQLDLFHELNERNRIALRFCDKVLPEKTLADVSGIPLAINNEAYYASLFWILRTGAPDDGLSEAFDRVLDVSATILIKKCCEKMVLPIAAELIFKRNQKGTYYHDLVWAFFSSRDVYALRLIAERLRSNNPKDTALACQLLSLPRDTPLGTRMERQTQYSRYLSWLKENNPYLYFTGESLMQTNCPTPCGVNLEAKYLCKKVSPRKKEPVSALSDSEQSCLNQFKDTEENEKAVLASYSNSLHSENPSNWNQWIQYPIEKQLEIAKMGRRDFA</sequence>
<name>A0ABT4BTY9_9FIRM</name>
<proteinExistence type="predicted"/>